<organism evidence="1 2">
    <name type="scientific">Solanum commersonii</name>
    <name type="common">Commerson's wild potato</name>
    <name type="synonym">Commerson's nightshade</name>
    <dbReference type="NCBI Taxonomy" id="4109"/>
    <lineage>
        <taxon>Eukaryota</taxon>
        <taxon>Viridiplantae</taxon>
        <taxon>Streptophyta</taxon>
        <taxon>Embryophyta</taxon>
        <taxon>Tracheophyta</taxon>
        <taxon>Spermatophyta</taxon>
        <taxon>Magnoliopsida</taxon>
        <taxon>eudicotyledons</taxon>
        <taxon>Gunneridae</taxon>
        <taxon>Pentapetalae</taxon>
        <taxon>asterids</taxon>
        <taxon>lamiids</taxon>
        <taxon>Solanales</taxon>
        <taxon>Solanaceae</taxon>
        <taxon>Solanoideae</taxon>
        <taxon>Solaneae</taxon>
        <taxon>Solanum</taxon>
    </lineage>
</organism>
<gene>
    <name evidence="1" type="ORF">H5410_052608</name>
</gene>
<comment type="caution">
    <text evidence="1">The sequence shown here is derived from an EMBL/GenBank/DDBJ whole genome shotgun (WGS) entry which is preliminary data.</text>
</comment>
<evidence type="ECO:0000313" key="2">
    <source>
        <dbReference type="Proteomes" id="UP000824120"/>
    </source>
</evidence>
<keyword evidence="2" id="KW-1185">Reference proteome</keyword>
<evidence type="ECO:0000313" key="1">
    <source>
        <dbReference type="EMBL" id="KAG5581981.1"/>
    </source>
</evidence>
<sequence>MTNDILVEWIWASDYRSRKVRQCNLAFGDNPFNTIKKNLVSSTARGVLISLAHVLVVSIEKIRKFPYQTLESLFNYTQLNSFNSKLLHTHLFRFLDKATIVIAED</sequence>
<protein>
    <submittedName>
        <fullName evidence="1">Uncharacterized protein</fullName>
    </submittedName>
</protein>
<reference evidence="1 2" key="1">
    <citation type="submission" date="2020-09" db="EMBL/GenBank/DDBJ databases">
        <title>De no assembly of potato wild relative species, Solanum commersonii.</title>
        <authorList>
            <person name="Cho K."/>
        </authorList>
    </citation>
    <scope>NUCLEOTIDE SEQUENCE [LARGE SCALE GENOMIC DNA]</scope>
    <source>
        <strain evidence="1">LZ3.2</strain>
        <tissue evidence="1">Leaf</tissue>
    </source>
</reference>
<dbReference type="AlphaFoldDB" id="A0A9J5X3I7"/>
<dbReference type="EMBL" id="JACXVP010000010">
    <property type="protein sequence ID" value="KAG5581981.1"/>
    <property type="molecule type" value="Genomic_DNA"/>
</dbReference>
<name>A0A9J5X3I7_SOLCO</name>
<proteinExistence type="predicted"/>
<accession>A0A9J5X3I7</accession>
<dbReference type="Proteomes" id="UP000824120">
    <property type="component" value="Chromosome 10"/>
</dbReference>